<feature type="active site" description="Proton acceptor" evidence="13">
    <location>
        <position position="441"/>
    </location>
</feature>
<keyword evidence="6 16" id="KW-0285">Flavoprotein</keyword>
<feature type="binding site" evidence="14">
    <location>
        <position position="112"/>
    </location>
    <ligand>
        <name>FAD</name>
        <dbReference type="ChEBI" id="CHEBI:57692"/>
    </ligand>
</feature>
<evidence type="ECO:0000256" key="13">
    <source>
        <dbReference type="PIRSR" id="PIRSR000350-2"/>
    </source>
</evidence>
<evidence type="ECO:0000256" key="3">
    <source>
        <dbReference type="ARBA" id="ARBA00012608"/>
    </source>
</evidence>
<evidence type="ECO:0000259" key="18">
    <source>
        <dbReference type="Pfam" id="PF07992"/>
    </source>
</evidence>
<dbReference type="InterPro" id="IPR004099">
    <property type="entry name" value="Pyr_nucl-diS_OxRdtase_dimer"/>
</dbReference>
<evidence type="ECO:0000256" key="6">
    <source>
        <dbReference type="ARBA" id="ARBA00022630"/>
    </source>
</evidence>
<dbReference type="PANTHER" id="PTHR22912:SF217">
    <property type="entry name" value="DIHYDROLIPOYL DEHYDROGENASE"/>
    <property type="match status" value="1"/>
</dbReference>
<accession>A0A917DC92</accession>
<dbReference type="NCBIfam" id="TIGR01350">
    <property type="entry name" value="lipoamide_DH"/>
    <property type="match status" value="1"/>
</dbReference>
<dbReference type="GO" id="GO:0050660">
    <property type="term" value="F:flavin adenine dinucleotide binding"/>
    <property type="evidence" value="ECO:0007669"/>
    <property type="project" value="InterPro"/>
</dbReference>
<feature type="disulfide bond" description="Redox-active" evidence="15">
    <location>
        <begin position="40"/>
        <end position="45"/>
    </location>
</feature>
<evidence type="ECO:0000256" key="11">
    <source>
        <dbReference type="ARBA" id="ARBA00023284"/>
    </source>
</evidence>
<evidence type="ECO:0000256" key="16">
    <source>
        <dbReference type="RuleBase" id="RU003692"/>
    </source>
</evidence>
<dbReference type="Pfam" id="PF07992">
    <property type="entry name" value="Pyr_redox_2"/>
    <property type="match status" value="1"/>
</dbReference>
<dbReference type="GO" id="GO:0005737">
    <property type="term" value="C:cytoplasm"/>
    <property type="evidence" value="ECO:0007669"/>
    <property type="project" value="UniProtKB-SubCell"/>
</dbReference>
<evidence type="ECO:0000256" key="4">
    <source>
        <dbReference type="ARBA" id="ARBA00016961"/>
    </source>
</evidence>
<keyword evidence="20" id="KW-1185">Reference proteome</keyword>
<evidence type="ECO:0000256" key="10">
    <source>
        <dbReference type="ARBA" id="ARBA00023157"/>
    </source>
</evidence>
<dbReference type="FunFam" id="3.30.390.30:FF:000001">
    <property type="entry name" value="Dihydrolipoyl dehydrogenase"/>
    <property type="match status" value="1"/>
</dbReference>
<dbReference type="GO" id="GO:0006103">
    <property type="term" value="P:2-oxoglutarate metabolic process"/>
    <property type="evidence" value="ECO:0007669"/>
    <property type="project" value="TreeGrafter"/>
</dbReference>
<dbReference type="PROSITE" id="PS00076">
    <property type="entry name" value="PYRIDINE_REDOX_1"/>
    <property type="match status" value="1"/>
</dbReference>
<dbReference type="Proteomes" id="UP000625735">
    <property type="component" value="Unassembled WGS sequence"/>
</dbReference>
<dbReference type="AlphaFoldDB" id="A0A917DC92"/>
<comment type="miscellaneous">
    <text evidence="16">The active site is a redox-active disulfide bond.</text>
</comment>
<dbReference type="InterPro" id="IPR006258">
    <property type="entry name" value="Lipoamide_DH"/>
</dbReference>
<dbReference type="PRINTS" id="PR00368">
    <property type="entry name" value="FADPNR"/>
</dbReference>
<comment type="cofactor">
    <cofactor evidence="14 16">
        <name>FAD</name>
        <dbReference type="ChEBI" id="CHEBI:57692"/>
    </cofactor>
    <text evidence="14 16">Binds 1 FAD per subunit.</text>
</comment>
<gene>
    <name evidence="19" type="primary">lpdA2</name>
    <name evidence="19" type="ORF">GCM10011343_15140</name>
</gene>
<dbReference type="Pfam" id="PF02852">
    <property type="entry name" value="Pyr_redox_dim"/>
    <property type="match status" value="1"/>
</dbReference>
<dbReference type="InterPro" id="IPR050151">
    <property type="entry name" value="Class-I_Pyr_Nuc-Dis_Oxidored"/>
</dbReference>
<evidence type="ECO:0000256" key="8">
    <source>
        <dbReference type="ARBA" id="ARBA00023002"/>
    </source>
</evidence>
<dbReference type="EMBL" id="BMFG01000005">
    <property type="protein sequence ID" value="GGD25977.1"/>
    <property type="molecule type" value="Genomic_DNA"/>
</dbReference>
<dbReference type="InterPro" id="IPR001100">
    <property type="entry name" value="Pyr_nuc-diS_OxRdtase"/>
</dbReference>
<dbReference type="InterPro" id="IPR012999">
    <property type="entry name" value="Pyr_OxRdtase_I_AS"/>
</dbReference>
<keyword evidence="10" id="KW-1015">Disulfide bond</keyword>
<keyword evidence="8 16" id="KW-0560">Oxidoreductase</keyword>
<comment type="similarity">
    <text evidence="2 16">Belongs to the class-I pyridine nucleotide-disulfide oxidoreductase family.</text>
</comment>
<keyword evidence="7 14" id="KW-0274">FAD</keyword>
<feature type="binding site" evidence="14">
    <location>
        <position position="268"/>
    </location>
    <ligand>
        <name>NAD(+)</name>
        <dbReference type="ChEBI" id="CHEBI:57540"/>
    </ligand>
</feature>
<dbReference type="PRINTS" id="PR00411">
    <property type="entry name" value="PNDRDTASEI"/>
</dbReference>
<evidence type="ECO:0000256" key="12">
    <source>
        <dbReference type="ARBA" id="ARBA00049187"/>
    </source>
</evidence>
<evidence type="ECO:0000313" key="20">
    <source>
        <dbReference type="Proteomes" id="UP000625735"/>
    </source>
</evidence>
<dbReference type="RefSeq" id="WP_188361955.1">
    <property type="nucleotide sequence ID" value="NZ_BMFG01000005.1"/>
</dbReference>
<dbReference type="Gene3D" id="3.50.50.60">
    <property type="entry name" value="FAD/NAD(P)-binding domain"/>
    <property type="match status" value="2"/>
</dbReference>
<dbReference type="InterPro" id="IPR016156">
    <property type="entry name" value="FAD/NAD-linked_Rdtase_dimer_sf"/>
</dbReference>
<dbReference type="SUPFAM" id="SSF55424">
    <property type="entry name" value="FAD/NAD-linked reductases, dimerisation (C-terminal) domain"/>
    <property type="match status" value="1"/>
</dbReference>
<dbReference type="Gene3D" id="3.30.390.30">
    <property type="match status" value="1"/>
</dbReference>
<feature type="domain" description="FAD/NAD(P)-binding" evidence="18">
    <location>
        <begin position="3"/>
        <end position="323"/>
    </location>
</feature>
<reference evidence="19" key="1">
    <citation type="journal article" date="2014" name="Int. J. Syst. Evol. Microbiol.">
        <title>Complete genome sequence of Corynebacterium casei LMG S-19264T (=DSM 44701T), isolated from a smear-ripened cheese.</title>
        <authorList>
            <consortium name="US DOE Joint Genome Institute (JGI-PGF)"/>
            <person name="Walter F."/>
            <person name="Albersmeier A."/>
            <person name="Kalinowski J."/>
            <person name="Ruckert C."/>
        </authorList>
    </citation>
    <scope>NUCLEOTIDE SEQUENCE</scope>
    <source>
        <strain evidence="19">CGMCC 1.12506</strain>
    </source>
</reference>
<evidence type="ECO:0000256" key="14">
    <source>
        <dbReference type="PIRSR" id="PIRSR000350-3"/>
    </source>
</evidence>
<comment type="catalytic activity">
    <reaction evidence="12 16">
        <text>N(6)-[(R)-dihydrolipoyl]-L-lysyl-[protein] + NAD(+) = N(6)-[(R)-lipoyl]-L-lysyl-[protein] + NADH + H(+)</text>
        <dbReference type="Rhea" id="RHEA:15045"/>
        <dbReference type="Rhea" id="RHEA-COMP:10474"/>
        <dbReference type="Rhea" id="RHEA-COMP:10475"/>
        <dbReference type="ChEBI" id="CHEBI:15378"/>
        <dbReference type="ChEBI" id="CHEBI:57540"/>
        <dbReference type="ChEBI" id="CHEBI:57945"/>
        <dbReference type="ChEBI" id="CHEBI:83099"/>
        <dbReference type="ChEBI" id="CHEBI:83100"/>
        <dbReference type="EC" id="1.8.1.4"/>
    </reaction>
</comment>
<feature type="binding site" evidence="14">
    <location>
        <position position="201"/>
    </location>
    <ligand>
        <name>NAD(+)</name>
        <dbReference type="ChEBI" id="CHEBI:57540"/>
    </ligand>
</feature>
<evidence type="ECO:0000256" key="5">
    <source>
        <dbReference type="ARBA" id="ARBA00022490"/>
    </source>
</evidence>
<feature type="binding site" evidence="14">
    <location>
        <position position="49"/>
    </location>
    <ligand>
        <name>FAD</name>
        <dbReference type="ChEBI" id="CHEBI:57692"/>
    </ligand>
</feature>
<evidence type="ECO:0000256" key="7">
    <source>
        <dbReference type="ARBA" id="ARBA00022827"/>
    </source>
</evidence>
<dbReference type="GO" id="GO:0004148">
    <property type="term" value="F:dihydrolipoyl dehydrogenase (NADH) activity"/>
    <property type="evidence" value="ECO:0007669"/>
    <property type="project" value="UniProtKB-EC"/>
</dbReference>
<keyword evidence="11 16" id="KW-0676">Redox-active center</keyword>
<keyword evidence="14" id="KW-0547">Nucleotide-binding</keyword>
<dbReference type="SUPFAM" id="SSF51905">
    <property type="entry name" value="FAD/NAD(P)-binding domain"/>
    <property type="match status" value="1"/>
</dbReference>
<feature type="binding site" evidence="14">
    <location>
        <begin position="178"/>
        <end position="185"/>
    </location>
    <ligand>
        <name>NAD(+)</name>
        <dbReference type="ChEBI" id="CHEBI:57540"/>
    </ligand>
</feature>
<organism evidence="19 20">
    <name type="scientific">Flavobacterium orientale</name>
    <dbReference type="NCBI Taxonomy" id="1756020"/>
    <lineage>
        <taxon>Bacteria</taxon>
        <taxon>Pseudomonadati</taxon>
        <taxon>Bacteroidota</taxon>
        <taxon>Flavobacteriia</taxon>
        <taxon>Flavobacteriales</taxon>
        <taxon>Flavobacteriaceae</taxon>
        <taxon>Flavobacterium</taxon>
    </lineage>
</organism>
<dbReference type="PANTHER" id="PTHR22912">
    <property type="entry name" value="DISULFIDE OXIDOREDUCTASE"/>
    <property type="match status" value="1"/>
</dbReference>
<dbReference type="EC" id="1.8.1.4" evidence="3 16"/>
<dbReference type="InterPro" id="IPR036188">
    <property type="entry name" value="FAD/NAD-bd_sf"/>
</dbReference>
<evidence type="ECO:0000256" key="2">
    <source>
        <dbReference type="ARBA" id="ARBA00007532"/>
    </source>
</evidence>
<feature type="binding site" evidence="14">
    <location>
        <position position="308"/>
    </location>
    <ligand>
        <name>FAD</name>
        <dbReference type="ChEBI" id="CHEBI:57692"/>
    </ligand>
</feature>
<comment type="caution">
    <text evidence="19">The sequence shown here is derived from an EMBL/GenBank/DDBJ whole genome shotgun (WGS) entry which is preliminary data.</text>
</comment>
<evidence type="ECO:0000313" key="19">
    <source>
        <dbReference type="EMBL" id="GGD25977.1"/>
    </source>
</evidence>
<protein>
    <recommendedName>
        <fullName evidence="4 16">Dihydrolipoyl dehydrogenase</fullName>
        <ecNumber evidence="3 16">1.8.1.4</ecNumber>
    </recommendedName>
</protein>
<evidence type="ECO:0000259" key="17">
    <source>
        <dbReference type="Pfam" id="PF02852"/>
    </source>
</evidence>
<evidence type="ECO:0000256" key="15">
    <source>
        <dbReference type="PIRSR" id="PIRSR000350-4"/>
    </source>
</evidence>
<evidence type="ECO:0000256" key="1">
    <source>
        <dbReference type="ARBA" id="ARBA00004496"/>
    </source>
</evidence>
<name>A0A917DC92_9FLAO</name>
<reference evidence="19" key="2">
    <citation type="submission" date="2020-09" db="EMBL/GenBank/DDBJ databases">
        <authorList>
            <person name="Sun Q."/>
            <person name="Zhou Y."/>
        </authorList>
    </citation>
    <scope>NUCLEOTIDE SEQUENCE</scope>
    <source>
        <strain evidence="19">CGMCC 1.12506</strain>
    </source>
</reference>
<keyword evidence="5" id="KW-0963">Cytoplasm</keyword>
<sequence length="462" mass="49304">MNYDIIVLGSGPGGYVTAIRASQLGFKVAVIEKENLGGVCLNWGCIPTKALLKSAQVFEYLKHASDYGLTVASFDKDFGAVINRSRNVADGMSKGVQFLMKKNKIDVIEGFGKLKPGKKVAVTAADGKVTEYSADHIIIATGARSRELPNLPQDGKKVIGYRQAMTMPSQPKKMIVVGSGAIGVEFASFYNAMGTEVTIVEFMPNVVPVEDEDISKQFERSLKKSGITVMTNSSVERIDTSGSGVKAFVKTAKGEEVLEADILLSAVGIKTNIENIGLEDVGIATDRDKILVNDYCQTNIPGYYAIGDVTPGQALAHVASAEGILCVEKIKGLHVEPIDYGNVPGCTYATPEIASVGMTEKQAKEKGYELKIGKFPFSASGKAKAAGTPDGFVKVIFDAKYGEWLGCHMIGAGVTDMIAEAVVARKLETTGHEILKAIHPHPTMSEAVMEAVADAYGEVIHL</sequence>
<evidence type="ECO:0000256" key="9">
    <source>
        <dbReference type="ARBA" id="ARBA00023027"/>
    </source>
</evidence>
<keyword evidence="9 14" id="KW-0520">NAD</keyword>
<dbReference type="PIRSF" id="PIRSF000350">
    <property type="entry name" value="Mercury_reductase_MerA"/>
    <property type="match status" value="1"/>
</dbReference>
<proteinExistence type="inferred from homology"/>
<comment type="subcellular location">
    <subcellularLocation>
        <location evidence="1">Cytoplasm</location>
    </subcellularLocation>
</comment>
<dbReference type="InterPro" id="IPR023753">
    <property type="entry name" value="FAD/NAD-binding_dom"/>
</dbReference>
<feature type="domain" description="Pyridine nucleotide-disulphide oxidoreductase dimerisation" evidence="17">
    <location>
        <begin position="343"/>
        <end position="451"/>
    </location>
</feature>